<dbReference type="GO" id="GO:0008270">
    <property type="term" value="F:zinc ion binding"/>
    <property type="evidence" value="ECO:0007669"/>
    <property type="project" value="UniProtKB-KW"/>
</dbReference>
<dbReference type="PROSITE" id="PS00028">
    <property type="entry name" value="ZINC_FINGER_C2H2_1"/>
    <property type="match status" value="1"/>
</dbReference>
<dbReference type="PANTHER" id="PTHR14947">
    <property type="entry name" value="ZINC FINGER PROTEIN"/>
    <property type="match status" value="1"/>
</dbReference>
<evidence type="ECO:0000256" key="8">
    <source>
        <dbReference type="ARBA" id="ARBA00023242"/>
    </source>
</evidence>
<accession>G7NN39</accession>
<dbReference type="GO" id="GO:0005634">
    <property type="term" value="C:nucleus"/>
    <property type="evidence" value="ECO:0007669"/>
    <property type="project" value="UniProtKB-SubCell"/>
</dbReference>
<evidence type="ECO:0000256" key="3">
    <source>
        <dbReference type="ARBA" id="ARBA00006991"/>
    </source>
</evidence>
<comment type="function">
    <text evidence="1">May be involved in transcriptional regulation.</text>
</comment>
<gene>
    <name evidence="11" type="ORF">EGK_11009</name>
</gene>
<evidence type="ECO:0000256" key="7">
    <source>
        <dbReference type="ARBA" id="ARBA00022833"/>
    </source>
</evidence>
<evidence type="ECO:0000256" key="5">
    <source>
        <dbReference type="ARBA" id="ARBA00022737"/>
    </source>
</evidence>
<keyword evidence="4" id="KW-0479">Metal-binding</keyword>
<dbReference type="Pfam" id="PF00096">
    <property type="entry name" value="zf-C2H2"/>
    <property type="match status" value="2"/>
</dbReference>
<keyword evidence="8" id="KW-0539">Nucleus</keyword>
<evidence type="ECO:0000256" key="2">
    <source>
        <dbReference type="ARBA" id="ARBA00004123"/>
    </source>
</evidence>
<keyword evidence="6 9" id="KW-0863">Zinc-finger</keyword>
<feature type="non-terminal residue" evidence="11">
    <location>
        <position position="136"/>
    </location>
</feature>
<dbReference type="SMART" id="SM00355">
    <property type="entry name" value="ZnF_C2H2"/>
    <property type="match status" value="1"/>
</dbReference>
<name>G7NN39_MACMU</name>
<evidence type="ECO:0000256" key="4">
    <source>
        <dbReference type="ARBA" id="ARBA00022723"/>
    </source>
</evidence>
<evidence type="ECO:0000313" key="11">
    <source>
        <dbReference type="EMBL" id="EHH30361.1"/>
    </source>
</evidence>
<evidence type="ECO:0000259" key="10">
    <source>
        <dbReference type="PROSITE" id="PS50157"/>
    </source>
</evidence>
<evidence type="ECO:0000256" key="1">
    <source>
        <dbReference type="ARBA" id="ARBA00003767"/>
    </source>
</evidence>
<dbReference type="Proteomes" id="UP000013456">
    <property type="component" value="Chromosome 19"/>
</dbReference>
<sequence length="136" mass="15203">ILERNLTSVMNVEKPLPRPLTSLYIRSSILERNHMNMMYVAKSSVKIHISKVIVGFVLERSLTNVCGKVFSQNSHLVNHGRIQTGEKSYRCHECGKAFTGGSHFINHQIVHTGENLPNVLNVPRLLSVALNSGLTK</sequence>
<evidence type="ECO:0000256" key="9">
    <source>
        <dbReference type="PROSITE-ProRule" id="PRU00042"/>
    </source>
</evidence>
<comment type="subcellular location">
    <subcellularLocation>
        <location evidence="2">Nucleus</location>
    </subcellularLocation>
</comment>
<evidence type="ECO:0000256" key="6">
    <source>
        <dbReference type="ARBA" id="ARBA00022771"/>
    </source>
</evidence>
<dbReference type="FunFam" id="3.30.160.60:FF:000023">
    <property type="entry name" value="zinc finger protein 37 homolog"/>
    <property type="match status" value="1"/>
</dbReference>
<organism evidence="11">
    <name type="scientific">Macaca mulatta</name>
    <name type="common">Rhesus macaque</name>
    <dbReference type="NCBI Taxonomy" id="9544"/>
    <lineage>
        <taxon>Eukaryota</taxon>
        <taxon>Metazoa</taxon>
        <taxon>Chordata</taxon>
        <taxon>Craniata</taxon>
        <taxon>Vertebrata</taxon>
        <taxon>Euteleostomi</taxon>
        <taxon>Mammalia</taxon>
        <taxon>Eutheria</taxon>
        <taxon>Euarchontoglires</taxon>
        <taxon>Primates</taxon>
        <taxon>Haplorrhini</taxon>
        <taxon>Catarrhini</taxon>
        <taxon>Cercopithecidae</taxon>
        <taxon>Cercopithecinae</taxon>
        <taxon>Macaca</taxon>
    </lineage>
</organism>
<dbReference type="FunFam" id="3.30.160.60:FF:000052">
    <property type="entry name" value="zinc finger protein 546 isoform X1"/>
    <property type="match status" value="1"/>
</dbReference>
<keyword evidence="7" id="KW-0862">Zinc</keyword>
<dbReference type="InterPro" id="IPR036236">
    <property type="entry name" value="Znf_C2H2_sf"/>
</dbReference>
<dbReference type="InterPro" id="IPR013087">
    <property type="entry name" value="Znf_C2H2_type"/>
</dbReference>
<dbReference type="PROSITE" id="PS50157">
    <property type="entry name" value="ZINC_FINGER_C2H2_2"/>
    <property type="match status" value="2"/>
</dbReference>
<dbReference type="AlphaFoldDB" id="G7NN39"/>
<feature type="non-terminal residue" evidence="11">
    <location>
        <position position="1"/>
    </location>
</feature>
<protein>
    <recommendedName>
        <fullName evidence="10">C2H2-type domain-containing protein</fullName>
    </recommendedName>
</protein>
<dbReference type="SUPFAM" id="SSF57667">
    <property type="entry name" value="beta-beta-alpha zinc fingers"/>
    <property type="match status" value="1"/>
</dbReference>
<comment type="similarity">
    <text evidence="3">Belongs to the krueppel C2H2-type zinc-finger protein family.</text>
</comment>
<dbReference type="InterPro" id="IPR039938">
    <property type="entry name" value="Sp4-like"/>
</dbReference>
<feature type="domain" description="C2H2-type" evidence="10">
    <location>
        <begin position="66"/>
        <end position="88"/>
    </location>
</feature>
<dbReference type="PANTHER" id="PTHR14947:SF24">
    <property type="entry name" value="ZINC FINGER PROTEIN 781-RELATED"/>
    <property type="match status" value="1"/>
</dbReference>
<feature type="domain" description="C2H2-type" evidence="10">
    <location>
        <begin position="89"/>
        <end position="116"/>
    </location>
</feature>
<dbReference type="EMBL" id="CM001271">
    <property type="protein sequence ID" value="EHH30361.1"/>
    <property type="molecule type" value="Genomic_DNA"/>
</dbReference>
<proteinExistence type="inferred from homology"/>
<keyword evidence="5" id="KW-0677">Repeat</keyword>
<dbReference type="Gene3D" id="3.30.160.60">
    <property type="entry name" value="Classic Zinc Finger"/>
    <property type="match status" value="2"/>
</dbReference>
<reference evidence="11" key="1">
    <citation type="journal article" date="2011" name="Nat. Biotechnol.">
        <title>Genome sequencing and comparison of two nonhuman primate animal models, the cynomolgus and Chinese rhesus macaques.</title>
        <authorList>
            <person name="Yan G."/>
            <person name="Zhang G."/>
            <person name="Fang X."/>
            <person name="Zhang Y."/>
            <person name="Li C."/>
            <person name="Ling F."/>
            <person name="Cooper D.N."/>
            <person name="Li Q."/>
            <person name="Li Y."/>
            <person name="van Gool A.J."/>
            <person name="Du H."/>
            <person name="Chen J."/>
            <person name="Chen R."/>
            <person name="Zhang P."/>
            <person name="Huang Z."/>
            <person name="Thompson J.R."/>
            <person name="Meng Y."/>
            <person name="Bai Y."/>
            <person name="Wang J."/>
            <person name="Zhuo M."/>
            <person name="Wang T."/>
            <person name="Huang Y."/>
            <person name="Wei L."/>
            <person name="Li J."/>
            <person name="Wang Z."/>
            <person name="Hu H."/>
            <person name="Yang P."/>
            <person name="Le L."/>
            <person name="Stenson P.D."/>
            <person name="Li B."/>
            <person name="Liu X."/>
            <person name="Ball E.V."/>
            <person name="An N."/>
            <person name="Huang Q."/>
            <person name="Zhang Y."/>
            <person name="Fan W."/>
            <person name="Zhang X."/>
            <person name="Li Y."/>
            <person name="Wang W."/>
            <person name="Katze M.G."/>
            <person name="Su B."/>
            <person name="Nielsen R."/>
            <person name="Yang H."/>
            <person name="Wang J."/>
            <person name="Wang X."/>
            <person name="Wang J."/>
        </authorList>
    </citation>
    <scope>NUCLEOTIDE SEQUENCE [LARGE SCALE GENOMIC DNA]</scope>
    <source>
        <strain evidence="11">CR-5</strain>
    </source>
</reference>